<dbReference type="Proteomes" id="UP000759537">
    <property type="component" value="Unassembled WGS sequence"/>
</dbReference>
<organism evidence="2 3">
    <name type="scientific">Russula ochroleuca</name>
    <dbReference type="NCBI Taxonomy" id="152965"/>
    <lineage>
        <taxon>Eukaryota</taxon>
        <taxon>Fungi</taxon>
        <taxon>Dikarya</taxon>
        <taxon>Basidiomycota</taxon>
        <taxon>Agaricomycotina</taxon>
        <taxon>Agaricomycetes</taxon>
        <taxon>Russulales</taxon>
        <taxon>Russulaceae</taxon>
        <taxon>Russula</taxon>
    </lineage>
</organism>
<comment type="caution">
    <text evidence="2">The sequence shown here is derived from an EMBL/GenBank/DDBJ whole genome shotgun (WGS) entry which is preliminary data.</text>
</comment>
<reference evidence="2" key="1">
    <citation type="submission" date="2019-10" db="EMBL/GenBank/DDBJ databases">
        <authorList>
            <consortium name="DOE Joint Genome Institute"/>
            <person name="Kuo A."/>
            <person name="Miyauchi S."/>
            <person name="Kiss E."/>
            <person name="Drula E."/>
            <person name="Kohler A."/>
            <person name="Sanchez-Garcia M."/>
            <person name="Andreopoulos B."/>
            <person name="Barry K.W."/>
            <person name="Bonito G."/>
            <person name="Buee M."/>
            <person name="Carver A."/>
            <person name="Chen C."/>
            <person name="Cichocki N."/>
            <person name="Clum A."/>
            <person name="Culley D."/>
            <person name="Crous P.W."/>
            <person name="Fauchery L."/>
            <person name="Girlanda M."/>
            <person name="Hayes R."/>
            <person name="Keri Z."/>
            <person name="LaButti K."/>
            <person name="Lipzen A."/>
            <person name="Lombard V."/>
            <person name="Magnuson J."/>
            <person name="Maillard F."/>
            <person name="Morin E."/>
            <person name="Murat C."/>
            <person name="Nolan M."/>
            <person name="Ohm R."/>
            <person name="Pangilinan J."/>
            <person name="Pereira M."/>
            <person name="Perotto S."/>
            <person name="Peter M."/>
            <person name="Riley R."/>
            <person name="Sitrit Y."/>
            <person name="Stielow B."/>
            <person name="Szollosi G."/>
            <person name="Zifcakova L."/>
            <person name="Stursova M."/>
            <person name="Spatafora J.W."/>
            <person name="Tedersoo L."/>
            <person name="Vaario L.-M."/>
            <person name="Yamada A."/>
            <person name="Yan M."/>
            <person name="Wang P."/>
            <person name="Xu J."/>
            <person name="Bruns T."/>
            <person name="Baldrian P."/>
            <person name="Vilgalys R."/>
            <person name="Henrissat B."/>
            <person name="Grigoriev I.V."/>
            <person name="Hibbett D."/>
            <person name="Nagy L.G."/>
            <person name="Martin F.M."/>
        </authorList>
    </citation>
    <scope>NUCLEOTIDE SEQUENCE</scope>
    <source>
        <strain evidence="2">Prilba</strain>
    </source>
</reference>
<dbReference type="AlphaFoldDB" id="A0A9P5MWR7"/>
<keyword evidence="3" id="KW-1185">Reference proteome</keyword>
<dbReference type="EMBL" id="WHVB01000007">
    <property type="protein sequence ID" value="KAF8480762.1"/>
    <property type="molecule type" value="Genomic_DNA"/>
</dbReference>
<reference evidence="2" key="2">
    <citation type="journal article" date="2020" name="Nat. Commun.">
        <title>Large-scale genome sequencing of mycorrhizal fungi provides insights into the early evolution of symbiotic traits.</title>
        <authorList>
            <person name="Miyauchi S."/>
            <person name="Kiss E."/>
            <person name="Kuo A."/>
            <person name="Drula E."/>
            <person name="Kohler A."/>
            <person name="Sanchez-Garcia M."/>
            <person name="Morin E."/>
            <person name="Andreopoulos B."/>
            <person name="Barry K.W."/>
            <person name="Bonito G."/>
            <person name="Buee M."/>
            <person name="Carver A."/>
            <person name="Chen C."/>
            <person name="Cichocki N."/>
            <person name="Clum A."/>
            <person name="Culley D."/>
            <person name="Crous P.W."/>
            <person name="Fauchery L."/>
            <person name="Girlanda M."/>
            <person name="Hayes R.D."/>
            <person name="Keri Z."/>
            <person name="LaButti K."/>
            <person name="Lipzen A."/>
            <person name="Lombard V."/>
            <person name="Magnuson J."/>
            <person name="Maillard F."/>
            <person name="Murat C."/>
            <person name="Nolan M."/>
            <person name="Ohm R.A."/>
            <person name="Pangilinan J."/>
            <person name="Pereira M.F."/>
            <person name="Perotto S."/>
            <person name="Peter M."/>
            <person name="Pfister S."/>
            <person name="Riley R."/>
            <person name="Sitrit Y."/>
            <person name="Stielow J.B."/>
            <person name="Szollosi G."/>
            <person name="Zifcakova L."/>
            <person name="Stursova M."/>
            <person name="Spatafora J.W."/>
            <person name="Tedersoo L."/>
            <person name="Vaario L.M."/>
            <person name="Yamada A."/>
            <person name="Yan M."/>
            <person name="Wang P."/>
            <person name="Xu J."/>
            <person name="Bruns T."/>
            <person name="Baldrian P."/>
            <person name="Vilgalys R."/>
            <person name="Dunand C."/>
            <person name="Henrissat B."/>
            <person name="Grigoriev I.V."/>
            <person name="Hibbett D."/>
            <person name="Nagy L.G."/>
            <person name="Martin F.M."/>
        </authorList>
    </citation>
    <scope>NUCLEOTIDE SEQUENCE</scope>
    <source>
        <strain evidence="2">Prilba</strain>
    </source>
</reference>
<protein>
    <submittedName>
        <fullName evidence="2">Uncharacterized protein</fullName>
    </submittedName>
</protein>
<feature type="region of interest" description="Disordered" evidence="1">
    <location>
        <begin position="192"/>
        <end position="228"/>
    </location>
</feature>
<proteinExistence type="predicted"/>
<evidence type="ECO:0000313" key="3">
    <source>
        <dbReference type="Proteomes" id="UP000759537"/>
    </source>
</evidence>
<accession>A0A9P5MWR7</accession>
<gene>
    <name evidence="2" type="ORF">DFH94DRAFT_681436</name>
</gene>
<evidence type="ECO:0000256" key="1">
    <source>
        <dbReference type="SAM" id="MobiDB-lite"/>
    </source>
</evidence>
<evidence type="ECO:0000313" key="2">
    <source>
        <dbReference type="EMBL" id="KAF8480762.1"/>
    </source>
</evidence>
<name>A0A9P5MWR7_9AGAM</name>
<sequence length="228" mass="24659">MHICICTIPIPVLGVLPVADKNPCMWDITQIPPQELVLSGQTSIAGIDAVQQHTPDHVEIHNQVLEALVNAAVKSINMMWQGRLLTLCKQEPEALVNAGGENENKMMGGIDTVLHAPSPPLATPNIRLLSLSVADLGRGGSEACRDTELTERVWRDRDCSGDSGRSSVMESVQACQEMRQGASNKCESNLCGASGQEQADHHGQDQYAILHTPPPRPHDPPWHSTGNC</sequence>